<feature type="transmembrane region" description="Helical" evidence="1">
    <location>
        <begin position="12"/>
        <end position="31"/>
    </location>
</feature>
<keyword evidence="1" id="KW-1133">Transmembrane helix</keyword>
<dbReference type="Proteomes" id="UP001241758">
    <property type="component" value="Unassembled WGS sequence"/>
</dbReference>
<protein>
    <recommendedName>
        <fullName evidence="4">Integral membrane protein</fullName>
    </recommendedName>
</protein>
<evidence type="ECO:0000313" key="3">
    <source>
        <dbReference type="Proteomes" id="UP001241758"/>
    </source>
</evidence>
<feature type="transmembrane region" description="Helical" evidence="1">
    <location>
        <begin position="62"/>
        <end position="83"/>
    </location>
</feature>
<evidence type="ECO:0008006" key="4">
    <source>
        <dbReference type="Google" id="ProtNLM"/>
    </source>
</evidence>
<keyword evidence="1" id="KW-0812">Transmembrane</keyword>
<organism evidence="2 3">
    <name type="scientific">Actinoplanes sandaracinus</name>
    <dbReference type="NCBI Taxonomy" id="3045177"/>
    <lineage>
        <taxon>Bacteria</taxon>
        <taxon>Bacillati</taxon>
        <taxon>Actinomycetota</taxon>
        <taxon>Actinomycetes</taxon>
        <taxon>Micromonosporales</taxon>
        <taxon>Micromonosporaceae</taxon>
        <taxon>Actinoplanes</taxon>
    </lineage>
</organism>
<sequence>MDREVRGAGVLGAWYVAALLVPVVVGLAVVGPEFLMRRQSRDLPCADPGECGTWYPDASGVLALTTPVLLAGLVISGPLWFVLGRRVRSGLLAGSLAALVGLLAAGAGAVGLRLLG</sequence>
<name>A0ABT6X0D2_9ACTN</name>
<keyword evidence="3" id="KW-1185">Reference proteome</keyword>
<keyword evidence="1" id="KW-0472">Membrane</keyword>
<dbReference type="RefSeq" id="WP_282766932.1">
    <property type="nucleotide sequence ID" value="NZ_JASCTH010000046.1"/>
</dbReference>
<reference evidence="2 3" key="1">
    <citation type="submission" date="2023-05" db="EMBL/GenBank/DDBJ databases">
        <title>Actinoplanes sp. NEAU-A12 genome sequencing.</title>
        <authorList>
            <person name="Wang Z.-S."/>
        </authorList>
    </citation>
    <scope>NUCLEOTIDE SEQUENCE [LARGE SCALE GENOMIC DNA]</scope>
    <source>
        <strain evidence="2 3">NEAU-A12</strain>
    </source>
</reference>
<dbReference type="EMBL" id="JASCTH010000046">
    <property type="protein sequence ID" value="MDI6105465.1"/>
    <property type="molecule type" value="Genomic_DNA"/>
</dbReference>
<evidence type="ECO:0000256" key="1">
    <source>
        <dbReference type="SAM" id="Phobius"/>
    </source>
</evidence>
<feature type="transmembrane region" description="Helical" evidence="1">
    <location>
        <begin position="90"/>
        <end position="115"/>
    </location>
</feature>
<comment type="caution">
    <text evidence="2">The sequence shown here is derived from an EMBL/GenBank/DDBJ whole genome shotgun (WGS) entry which is preliminary data.</text>
</comment>
<gene>
    <name evidence="2" type="ORF">QLQ12_43470</name>
</gene>
<accession>A0ABT6X0D2</accession>
<evidence type="ECO:0000313" key="2">
    <source>
        <dbReference type="EMBL" id="MDI6105465.1"/>
    </source>
</evidence>
<proteinExistence type="predicted"/>